<organism evidence="1 2">
    <name type="scientific">Dioscorea alata</name>
    <name type="common">Purple yam</name>
    <dbReference type="NCBI Taxonomy" id="55571"/>
    <lineage>
        <taxon>Eukaryota</taxon>
        <taxon>Viridiplantae</taxon>
        <taxon>Streptophyta</taxon>
        <taxon>Embryophyta</taxon>
        <taxon>Tracheophyta</taxon>
        <taxon>Spermatophyta</taxon>
        <taxon>Magnoliopsida</taxon>
        <taxon>Liliopsida</taxon>
        <taxon>Dioscoreales</taxon>
        <taxon>Dioscoreaceae</taxon>
        <taxon>Dioscorea</taxon>
    </lineage>
</organism>
<sequence>MIHINSSRLIFQCQEICDNFSSISKDAGRDFGRIAAQARANRIQELATKNAEKHLQEEIKKKAEDCQAAAPTTKDEVNKDERSPKWSCCCWF</sequence>
<keyword evidence="2" id="KW-1185">Reference proteome</keyword>
<accession>A0ACB7VPW7</accession>
<evidence type="ECO:0000313" key="2">
    <source>
        <dbReference type="Proteomes" id="UP000827976"/>
    </source>
</evidence>
<protein>
    <submittedName>
        <fullName evidence="1">Histone-fold-containing protein</fullName>
    </submittedName>
</protein>
<name>A0ACB7VPW7_DIOAL</name>
<gene>
    <name evidence="1" type="ORF">IHE45_07G015000</name>
</gene>
<evidence type="ECO:0000313" key="1">
    <source>
        <dbReference type="EMBL" id="KAH7676428.1"/>
    </source>
</evidence>
<comment type="caution">
    <text evidence="1">The sequence shown here is derived from an EMBL/GenBank/DDBJ whole genome shotgun (WGS) entry which is preliminary data.</text>
</comment>
<proteinExistence type="predicted"/>
<dbReference type="EMBL" id="CM037017">
    <property type="protein sequence ID" value="KAH7676428.1"/>
    <property type="molecule type" value="Genomic_DNA"/>
</dbReference>
<dbReference type="Proteomes" id="UP000827976">
    <property type="component" value="Chromosome 7"/>
</dbReference>
<reference evidence="2" key="1">
    <citation type="journal article" date="2022" name="Nat. Commun.">
        <title>Chromosome evolution and the genetic basis of agronomically important traits in greater yam.</title>
        <authorList>
            <person name="Bredeson J.V."/>
            <person name="Lyons J.B."/>
            <person name="Oniyinde I.O."/>
            <person name="Okereke N.R."/>
            <person name="Kolade O."/>
            <person name="Nnabue I."/>
            <person name="Nwadili C.O."/>
            <person name="Hribova E."/>
            <person name="Parker M."/>
            <person name="Nwogha J."/>
            <person name="Shu S."/>
            <person name="Carlson J."/>
            <person name="Kariba R."/>
            <person name="Muthemba S."/>
            <person name="Knop K."/>
            <person name="Barton G.J."/>
            <person name="Sherwood A.V."/>
            <person name="Lopez-Montes A."/>
            <person name="Asiedu R."/>
            <person name="Jamnadass R."/>
            <person name="Muchugi A."/>
            <person name="Goodstein D."/>
            <person name="Egesi C.N."/>
            <person name="Featherston J."/>
            <person name="Asfaw A."/>
            <person name="Simpson G.G."/>
            <person name="Dolezel J."/>
            <person name="Hendre P.S."/>
            <person name="Van Deynze A."/>
            <person name="Kumar P.L."/>
            <person name="Obidiegwu J.E."/>
            <person name="Bhattacharjee R."/>
            <person name="Rokhsar D.S."/>
        </authorList>
    </citation>
    <scope>NUCLEOTIDE SEQUENCE [LARGE SCALE GENOMIC DNA]</scope>
    <source>
        <strain evidence="2">cv. TDa95/00328</strain>
    </source>
</reference>